<keyword evidence="3" id="KW-1185">Reference proteome</keyword>
<evidence type="ECO:0000313" key="3">
    <source>
        <dbReference type="Proteomes" id="UP001224775"/>
    </source>
</evidence>
<sequence length="526" mass="59216">MDAAPPPQPPADPARIAQVLFPNPIEVDLVDKVSTAFDKCVHIAGDRLKPFGYKIGRMELRSINCSIGHDYDRRDFGRSGFLYCSRCSTISAAALHACDDEFKCSVVATYRFNKVDNVKKAAMKVMKVFPHASQCNEDHQSRRNHKFSTVNGGNGFTMLDFDYKSIIGDDVFSSVITKLSDLTIKQFSPDDGGKYGERIVNTPDHFEGSKRAACPDSRFYCYLKPTGEDRELMKNAIEHFGLDEMSFIEAHHNLQVRLLLYIANTFNIPDEIFLMETHDNLRKMQAKKTDLNVGYSLSNTDSACHLSLTGESIVHGGFQTPGFERDHPKPIHQIPHQDIGEASVNGKNYSVSQNPWLKKLFKPSSIFIPICEQGRKIVFFPPLGTLLGQQCDPTVVTVKKGQLLIFEGDVVHGGFTYARPNDDNEPLPLYPSLHCVLQSSLHKRDLESFDISEQHVLHMNDFHCYIKDLDPAVVQRELDRALSERDRLKKRIGMLRKGLIVSSNGANSEEAKPKKRGKKRRVSSSK</sequence>
<evidence type="ECO:0000313" key="2">
    <source>
        <dbReference type="EMBL" id="KAK1734890.1"/>
    </source>
</evidence>
<evidence type="ECO:0000256" key="1">
    <source>
        <dbReference type="SAM" id="MobiDB-lite"/>
    </source>
</evidence>
<dbReference type="EMBL" id="JATAAI010000036">
    <property type="protein sequence ID" value="KAK1734890.1"/>
    <property type="molecule type" value="Genomic_DNA"/>
</dbReference>
<reference evidence="2" key="1">
    <citation type="submission" date="2023-06" db="EMBL/GenBank/DDBJ databases">
        <title>Survivors Of The Sea: Transcriptome response of Skeletonema marinoi to long-term dormancy.</title>
        <authorList>
            <person name="Pinder M.I.M."/>
            <person name="Kourtchenko O."/>
            <person name="Robertson E.K."/>
            <person name="Larsson T."/>
            <person name="Maumus F."/>
            <person name="Osuna-Cruz C.M."/>
            <person name="Vancaester E."/>
            <person name="Stenow R."/>
            <person name="Vandepoele K."/>
            <person name="Ploug H."/>
            <person name="Bruchert V."/>
            <person name="Godhe A."/>
            <person name="Topel M."/>
        </authorList>
    </citation>
    <scope>NUCLEOTIDE SEQUENCE</scope>
    <source>
        <strain evidence="2">R05AC</strain>
    </source>
</reference>
<feature type="region of interest" description="Disordered" evidence="1">
    <location>
        <begin position="503"/>
        <end position="526"/>
    </location>
</feature>
<protein>
    <submittedName>
        <fullName evidence="2">Uncharacterized protein</fullName>
    </submittedName>
</protein>
<feature type="compositionally biased region" description="Basic residues" evidence="1">
    <location>
        <begin position="513"/>
        <end position="526"/>
    </location>
</feature>
<comment type="caution">
    <text evidence="2">The sequence shown here is derived from an EMBL/GenBank/DDBJ whole genome shotgun (WGS) entry which is preliminary data.</text>
</comment>
<dbReference type="AlphaFoldDB" id="A0AAD8XWV0"/>
<organism evidence="2 3">
    <name type="scientific">Skeletonema marinoi</name>
    <dbReference type="NCBI Taxonomy" id="267567"/>
    <lineage>
        <taxon>Eukaryota</taxon>
        <taxon>Sar</taxon>
        <taxon>Stramenopiles</taxon>
        <taxon>Ochrophyta</taxon>
        <taxon>Bacillariophyta</taxon>
        <taxon>Coscinodiscophyceae</taxon>
        <taxon>Thalassiosirophycidae</taxon>
        <taxon>Thalassiosirales</taxon>
        <taxon>Skeletonemataceae</taxon>
        <taxon>Skeletonema</taxon>
        <taxon>Skeletonema marinoi-dohrnii complex</taxon>
    </lineage>
</organism>
<proteinExistence type="predicted"/>
<gene>
    <name evidence="2" type="ORF">QTG54_014350</name>
</gene>
<accession>A0AAD8XWV0</accession>
<name>A0AAD8XWV0_9STRA</name>
<dbReference type="Proteomes" id="UP001224775">
    <property type="component" value="Unassembled WGS sequence"/>
</dbReference>